<feature type="domain" description="Resolvase/invertase-type recombinase catalytic" evidence="2">
    <location>
        <begin position="11"/>
        <end position="159"/>
    </location>
</feature>
<dbReference type="PROSITE" id="PS51736">
    <property type="entry name" value="RECOMBINASES_3"/>
    <property type="match status" value="1"/>
</dbReference>
<sequence length="514" mass="60034">MDNDIDLTKLKYVLYARKSTDDPERQVRSVEDQIAECEHLAMRLGIHLVKPHIIEKKSAKRPGQRPLFKQMLNDIRKGVYDGIVAWNPDRLARNMKEGGEIIDMVDEDLIKDMRFVTHHFSKDANGKMLLGMAFVLSKQYSDKLSQDVTRGLHRKVEEGKSHIPKHGYIKDEEGLYRPDGRNFELICEAWAMRKEGTSLEQIEEYLDKEGYQRIIKTSGKPVKLTFKRLSDLFKDPFYYGLLIQGAKRIDLREVYEFKQAVTEADYNQIQQLFYNKTKPYRTRRLSFYPLKLMLKCSFCSSNMVIAPSTGSTKRYLNARCDNKFCSRKKKSIRMINVFNFIYDFLDKGLNFTVKDYNDYYKGMTTYSEAKQQKVQIEIHSKQAILRNVDIEVRERALKILDFEKSSTVRKINEDKIAELEDQKEQLKEQIAKLQQQIAEPEKDRLTLEEFLNLSKNAATVVKSGDASVKDQICRLIFLNFTVDEAKVASYQLKEPFTTLLKHHSLSFGRDLRKS</sequence>
<name>A0A1F8APG2_9BACT</name>
<evidence type="ECO:0000259" key="2">
    <source>
        <dbReference type="PROSITE" id="PS51736"/>
    </source>
</evidence>
<dbReference type="SMART" id="SM00857">
    <property type="entry name" value="Resolvase"/>
    <property type="match status" value="1"/>
</dbReference>
<dbReference type="GO" id="GO:0003677">
    <property type="term" value="F:DNA binding"/>
    <property type="evidence" value="ECO:0007669"/>
    <property type="project" value="InterPro"/>
</dbReference>
<dbReference type="Pfam" id="PF00239">
    <property type="entry name" value="Resolvase"/>
    <property type="match status" value="1"/>
</dbReference>
<comment type="caution">
    <text evidence="3">The sequence shown here is derived from an EMBL/GenBank/DDBJ whole genome shotgun (WGS) entry which is preliminary data.</text>
</comment>
<dbReference type="InterPro" id="IPR006119">
    <property type="entry name" value="Resolv_N"/>
</dbReference>
<accession>A0A1F8APG2</accession>
<dbReference type="PANTHER" id="PTHR30461">
    <property type="entry name" value="DNA-INVERTASE FROM LAMBDOID PROPHAGE"/>
    <property type="match status" value="1"/>
</dbReference>
<dbReference type="CDD" id="cd00338">
    <property type="entry name" value="Ser_Recombinase"/>
    <property type="match status" value="1"/>
</dbReference>
<dbReference type="Gene3D" id="3.90.1750.20">
    <property type="entry name" value="Putative Large Serine Recombinase, Chain B, Domain 2"/>
    <property type="match status" value="1"/>
</dbReference>
<dbReference type="Proteomes" id="UP000178603">
    <property type="component" value="Unassembled WGS sequence"/>
</dbReference>
<keyword evidence="1" id="KW-0175">Coiled coil</keyword>
<protein>
    <recommendedName>
        <fullName evidence="2">Resolvase/invertase-type recombinase catalytic domain-containing protein</fullName>
    </recommendedName>
</protein>
<evidence type="ECO:0000256" key="1">
    <source>
        <dbReference type="SAM" id="Coils"/>
    </source>
</evidence>
<dbReference type="SUPFAM" id="SSF53041">
    <property type="entry name" value="Resolvase-like"/>
    <property type="match status" value="1"/>
</dbReference>
<organism evidence="3 4">
    <name type="scientific">Candidatus Woesebacteria bacterium RIFCSPHIGHO2_12_FULL_41_24</name>
    <dbReference type="NCBI Taxonomy" id="1802510"/>
    <lineage>
        <taxon>Bacteria</taxon>
        <taxon>Candidatus Woeseibacteriota</taxon>
    </lineage>
</organism>
<evidence type="ECO:0000313" key="4">
    <source>
        <dbReference type="Proteomes" id="UP000178603"/>
    </source>
</evidence>
<reference evidence="3 4" key="1">
    <citation type="journal article" date="2016" name="Nat. Commun.">
        <title>Thousands of microbial genomes shed light on interconnected biogeochemical processes in an aquifer system.</title>
        <authorList>
            <person name="Anantharaman K."/>
            <person name="Brown C.T."/>
            <person name="Hug L.A."/>
            <person name="Sharon I."/>
            <person name="Castelle C.J."/>
            <person name="Probst A.J."/>
            <person name="Thomas B.C."/>
            <person name="Singh A."/>
            <person name="Wilkins M.J."/>
            <person name="Karaoz U."/>
            <person name="Brodie E.L."/>
            <person name="Williams K.H."/>
            <person name="Hubbard S.S."/>
            <person name="Banfield J.F."/>
        </authorList>
    </citation>
    <scope>NUCLEOTIDE SEQUENCE [LARGE SCALE GENOMIC DNA]</scope>
</reference>
<dbReference type="InterPro" id="IPR050639">
    <property type="entry name" value="SSR_resolvase"/>
</dbReference>
<evidence type="ECO:0000313" key="3">
    <source>
        <dbReference type="EMBL" id="OGM53636.1"/>
    </source>
</evidence>
<dbReference type="EMBL" id="MGGW01000021">
    <property type="protein sequence ID" value="OGM53636.1"/>
    <property type="molecule type" value="Genomic_DNA"/>
</dbReference>
<proteinExistence type="predicted"/>
<dbReference type="PANTHER" id="PTHR30461:SF23">
    <property type="entry name" value="DNA RECOMBINASE-RELATED"/>
    <property type="match status" value="1"/>
</dbReference>
<feature type="coiled-coil region" evidence="1">
    <location>
        <begin position="409"/>
        <end position="443"/>
    </location>
</feature>
<dbReference type="InterPro" id="IPR036162">
    <property type="entry name" value="Resolvase-like_N_sf"/>
</dbReference>
<gene>
    <name evidence="3" type="ORF">A3E44_02025</name>
</gene>
<dbReference type="Gene3D" id="3.40.50.1390">
    <property type="entry name" value="Resolvase, N-terminal catalytic domain"/>
    <property type="match status" value="1"/>
</dbReference>
<dbReference type="AlphaFoldDB" id="A0A1F8APG2"/>
<dbReference type="InterPro" id="IPR038109">
    <property type="entry name" value="DNA_bind_recomb_sf"/>
</dbReference>
<dbReference type="GO" id="GO:0000150">
    <property type="term" value="F:DNA strand exchange activity"/>
    <property type="evidence" value="ECO:0007669"/>
    <property type="project" value="InterPro"/>
</dbReference>